<protein>
    <submittedName>
        <fullName evidence="2">Uncharacterized protein</fullName>
    </submittedName>
</protein>
<gene>
    <name evidence="2" type="ORF">BO99DRAFT_403392</name>
</gene>
<accession>A0A2V5H3I4</accession>
<evidence type="ECO:0000313" key="3">
    <source>
        <dbReference type="Proteomes" id="UP000249829"/>
    </source>
</evidence>
<organism evidence="2 3">
    <name type="scientific">Aspergillus violaceofuscus (strain CBS 115571)</name>
    <dbReference type="NCBI Taxonomy" id="1450538"/>
    <lineage>
        <taxon>Eukaryota</taxon>
        <taxon>Fungi</taxon>
        <taxon>Dikarya</taxon>
        <taxon>Ascomycota</taxon>
        <taxon>Pezizomycotina</taxon>
        <taxon>Eurotiomycetes</taxon>
        <taxon>Eurotiomycetidae</taxon>
        <taxon>Eurotiales</taxon>
        <taxon>Aspergillaceae</taxon>
        <taxon>Aspergillus</taxon>
    </lineage>
</organism>
<evidence type="ECO:0000313" key="2">
    <source>
        <dbReference type="EMBL" id="PYI18528.1"/>
    </source>
</evidence>
<dbReference type="AlphaFoldDB" id="A0A2V5H3I4"/>
<evidence type="ECO:0000256" key="1">
    <source>
        <dbReference type="SAM" id="MobiDB-lite"/>
    </source>
</evidence>
<feature type="region of interest" description="Disordered" evidence="1">
    <location>
        <begin position="80"/>
        <end position="107"/>
    </location>
</feature>
<dbReference type="Proteomes" id="UP000249829">
    <property type="component" value="Unassembled WGS sequence"/>
</dbReference>
<proteinExistence type="predicted"/>
<reference evidence="2 3" key="1">
    <citation type="submission" date="2018-02" db="EMBL/GenBank/DDBJ databases">
        <title>The genomes of Aspergillus section Nigri reveals drivers in fungal speciation.</title>
        <authorList>
            <consortium name="DOE Joint Genome Institute"/>
            <person name="Vesth T.C."/>
            <person name="Nybo J."/>
            <person name="Theobald S."/>
            <person name="Brandl J."/>
            <person name="Frisvad J.C."/>
            <person name="Nielsen K.F."/>
            <person name="Lyhne E.K."/>
            <person name="Kogle M.E."/>
            <person name="Kuo A."/>
            <person name="Riley R."/>
            <person name="Clum A."/>
            <person name="Nolan M."/>
            <person name="Lipzen A."/>
            <person name="Salamov A."/>
            <person name="Henrissat B."/>
            <person name="Wiebenga A."/>
            <person name="De vries R.P."/>
            <person name="Grigoriev I.V."/>
            <person name="Mortensen U.H."/>
            <person name="Andersen M.R."/>
            <person name="Baker S.E."/>
        </authorList>
    </citation>
    <scope>NUCLEOTIDE SEQUENCE [LARGE SCALE GENOMIC DNA]</scope>
    <source>
        <strain evidence="2 3">CBS 115571</strain>
    </source>
</reference>
<name>A0A2V5H3I4_ASPV1</name>
<feature type="compositionally biased region" description="Polar residues" evidence="1">
    <location>
        <begin position="94"/>
        <end position="107"/>
    </location>
</feature>
<keyword evidence="3" id="KW-1185">Reference proteome</keyword>
<dbReference type="EMBL" id="KZ825143">
    <property type="protein sequence ID" value="PYI18528.1"/>
    <property type="molecule type" value="Genomic_DNA"/>
</dbReference>
<sequence>MTSRNLNRTNIDIILSEFKKDRAAGAPFPIRYLLFDRKFGRDIFYEIRRDIEPDLLKSALNQYVRERGTTIKYSHDAFQAWPRRSSQEEDEPNQSDGGVNNHASATS</sequence>